<dbReference type="AlphaFoldDB" id="A0AAD5QX10"/>
<keyword evidence="2" id="KW-1185">Reference proteome</keyword>
<accession>A0AAD5QX10</accession>
<dbReference type="Proteomes" id="UP001196413">
    <property type="component" value="Unassembled WGS sequence"/>
</dbReference>
<organism evidence="1 2">
    <name type="scientific">Parelaphostrongylus tenuis</name>
    <name type="common">Meningeal worm</name>
    <dbReference type="NCBI Taxonomy" id="148309"/>
    <lineage>
        <taxon>Eukaryota</taxon>
        <taxon>Metazoa</taxon>
        <taxon>Ecdysozoa</taxon>
        <taxon>Nematoda</taxon>
        <taxon>Chromadorea</taxon>
        <taxon>Rhabditida</taxon>
        <taxon>Rhabditina</taxon>
        <taxon>Rhabditomorpha</taxon>
        <taxon>Strongyloidea</taxon>
        <taxon>Metastrongylidae</taxon>
        <taxon>Parelaphostrongylus</taxon>
    </lineage>
</organism>
<dbReference type="EMBL" id="JAHQIW010005356">
    <property type="protein sequence ID" value="KAJ1365755.1"/>
    <property type="molecule type" value="Genomic_DNA"/>
</dbReference>
<evidence type="ECO:0000313" key="2">
    <source>
        <dbReference type="Proteomes" id="UP001196413"/>
    </source>
</evidence>
<reference evidence="1" key="1">
    <citation type="submission" date="2021-06" db="EMBL/GenBank/DDBJ databases">
        <title>Parelaphostrongylus tenuis whole genome reference sequence.</title>
        <authorList>
            <person name="Garwood T.J."/>
            <person name="Larsen P.A."/>
            <person name="Fountain-Jones N.M."/>
            <person name="Garbe J.R."/>
            <person name="Macchietto M.G."/>
            <person name="Kania S.A."/>
            <person name="Gerhold R.W."/>
            <person name="Richards J.E."/>
            <person name="Wolf T.M."/>
        </authorList>
    </citation>
    <scope>NUCLEOTIDE SEQUENCE</scope>
    <source>
        <strain evidence="1">MNPRO001-30</strain>
        <tissue evidence="1">Meninges</tissue>
    </source>
</reference>
<name>A0AAD5QX10_PARTN</name>
<evidence type="ECO:0000313" key="1">
    <source>
        <dbReference type="EMBL" id="KAJ1365755.1"/>
    </source>
</evidence>
<sequence length="72" mass="8357">MIYTEDTISCIYLHYENVMASDSDPVCLKTTSHDDRKSPKRLTEKKLVDVFKSVNLCFDGILDREEGMLAYY</sequence>
<proteinExistence type="predicted"/>
<gene>
    <name evidence="1" type="ORF">KIN20_026182</name>
</gene>
<comment type="caution">
    <text evidence="1">The sequence shown here is derived from an EMBL/GenBank/DDBJ whole genome shotgun (WGS) entry which is preliminary data.</text>
</comment>
<protein>
    <submittedName>
        <fullName evidence="1">Uncharacterized protein</fullName>
    </submittedName>
</protein>